<dbReference type="RefSeq" id="WP_177213215.1">
    <property type="nucleotide sequence ID" value="NZ_FORH01000008.1"/>
</dbReference>
<gene>
    <name evidence="2" type="ORF">SAMN04487991_3738</name>
</gene>
<dbReference type="InterPro" id="IPR025991">
    <property type="entry name" value="Chemoreceptor_zinc-bind_dom"/>
</dbReference>
<sequence length="136" mass="15132">MAVASSRSETQIRDAICAHGDWRRALDKSIDHGVLDKSAAEIADNTQCAFGQWLTELEGEQQAGSPSMQKLEMVKRIHARFHTEAGQIAHEVELGNHAEARKIFDDNHFRRVTNSLVLNLHDWRKDFPSALGASGA</sequence>
<organism evidence="2 3">
    <name type="scientific">Celeribacter neptunius</name>
    <dbReference type="NCBI Taxonomy" id="588602"/>
    <lineage>
        <taxon>Bacteria</taxon>
        <taxon>Pseudomonadati</taxon>
        <taxon>Pseudomonadota</taxon>
        <taxon>Alphaproteobacteria</taxon>
        <taxon>Rhodobacterales</taxon>
        <taxon>Roseobacteraceae</taxon>
        <taxon>Celeribacter</taxon>
    </lineage>
</organism>
<feature type="domain" description="Chemoreceptor zinc-binding" evidence="1">
    <location>
        <begin position="19"/>
        <end position="88"/>
    </location>
</feature>
<proteinExistence type="predicted"/>
<evidence type="ECO:0000259" key="1">
    <source>
        <dbReference type="Pfam" id="PF13682"/>
    </source>
</evidence>
<evidence type="ECO:0000313" key="3">
    <source>
        <dbReference type="Proteomes" id="UP000199630"/>
    </source>
</evidence>
<reference evidence="3" key="1">
    <citation type="submission" date="2016-10" db="EMBL/GenBank/DDBJ databases">
        <authorList>
            <person name="Varghese N."/>
            <person name="Submissions S."/>
        </authorList>
    </citation>
    <scope>NUCLEOTIDE SEQUENCE [LARGE SCALE GENOMIC DNA]</scope>
    <source>
        <strain evidence="3">DSM 26471</strain>
    </source>
</reference>
<dbReference type="Proteomes" id="UP000199630">
    <property type="component" value="Unassembled WGS sequence"/>
</dbReference>
<dbReference type="STRING" id="588602.SAMN04487991_3738"/>
<dbReference type="Pfam" id="PF13682">
    <property type="entry name" value="CZB"/>
    <property type="match status" value="1"/>
</dbReference>
<dbReference type="EMBL" id="FORH01000008">
    <property type="protein sequence ID" value="SFK06577.1"/>
    <property type="molecule type" value="Genomic_DNA"/>
</dbReference>
<accession>A0A1I3WIA6</accession>
<keyword evidence="2" id="KW-0675">Receptor</keyword>
<name>A0A1I3WIA6_9RHOB</name>
<protein>
    <submittedName>
        <fullName evidence="2">Chemoreceptor zinc-binding domain-containing protein</fullName>
    </submittedName>
</protein>
<dbReference type="AlphaFoldDB" id="A0A1I3WIA6"/>
<dbReference type="Gene3D" id="1.20.120.30">
    <property type="entry name" value="Aspartate receptor, ligand-binding domain"/>
    <property type="match status" value="1"/>
</dbReference>
<keyword evidence="3" id="KW-1185">Reference proteome</keyword>
<evidence type="ECO:0000313" key="2">
    <source>
        <dbReference type="EMBL" id="SFK06577.1"/>
    </source>
</evidence>